<accession>A0ABS4R249</accession>
<comment type="caution">
    <text evidence="8">The sequence shown here is derived from an EMBL/GenBank/DDBJ whole genome shotgun (WGS) entry which is preliminary data.</text>
</comment>
<feature type="transmembrane region" description="Helical" evidence="6">
    <location>
        <begin position="267"/>
        <end position="285"/>
    </location>
</feature>
<evidence type="ECO:0000256" key="6">
    <source>
        <dbReference type="SAM" id="Phobius"/>
    </source>
</evidence>
<keyword evidence="4 6" id="KW-1133">Transmembrane helix</keyword>
<dbReference type="InterPro" id="IPR037185">
    <property type="entry name" value="EmrE-like"/>
</dbReference>
<feature type="transmembrane region" description="Helical" evidence="6">
    <location>
        <begin position="33"/>
        <end position="54"/>
    </location>
</feature>
<dbReference type="EMBL" id="JAGILA010000004">
    <property type="protein sequence ID" value="MBP2236764.1"/>
    <property type="molecule type" value="Genomic_DNA"/>
</dbReference>
<feature type="transmembrane region" description="Helical" evidence="6">
    <location>
        <begin position="179"/>
        <end position="199"/>
    </location>
</feature>
<dbReference type="Proteomes" id="UP000730739">
    <property type="component" value="Unassembled WGS sequence"/>
</dbReference>
<evidence type="ECO:0000256" key="5">
    <source>
        <dbReference type="ARBA" id="ARBA00023136"/>
    </source>
</evidence>
<evidence type="ECO:0000256" key="4">
    <source>
        <dbReference type="ARBA" id="ARBA00022989"/>
    </source>
</evidence>
<gene>
    <name evidence="8" type="ORF">J2Z31_003278</name>
</gene>
<keyword evidence="2" id="KW-1003">Cell membrane</keyword>
<evidence type="ECO:0000313" key="9">
    <source>
        <dbReference type="Proteomes" id="UP000730739"/>
    </source>
</evidence>
<evidence type="ECO:0000256" key="3">
    <source>
        <dbReference type="ARBA" id="ARBA00022692"/>
    </source>
</evidence>
<keyword evidence="5 6" id="KW-0472">Membrane</keyword>
<dbReference type="PANTHER" id="PTHR42920">
    <property type="entry name" value="OS03G0707200 PROTEIN-RELATED"/>
    <property type="match status" value="1"/>
</dbReference>
<sequence length="297" mass="31234">MTRIQANLFLLFSGSIWGAGFVAQSTAMEAIGPLWFIGLRFVIATLVALPLVFVEARRTAKPLAKGAMSNFIFIGLALFGGAVTQQFGLLSTTVTNSGFLTGLYVVFVPVLTVVFLRRRPHWIIWPSALMASLGIFLLSGGTLSGLNGGDLLTIVCALFWAIQVMLIGIFAAGTGRPMLLSMTQFAVCAVLGVVLAAILEPLSLSAVQGALPEILYAGVFSSGIAFICQVVGQRYTTAPQAAIFLSSEALFAALFGALLLGETIPPLGYVGCAIIFAAMLLVELVPELTRTRSPAAA</sequence>
<dbReference type="RefSeq" id="WP_209602553.1">
    <property type="nucleotide sequence ID" value="NZ_JAGILA010000004.1"/>
</dbReference>
<dbReference type="InterPro" id="IPR000620">
    <property type="entry name" value="EamA_dom"/>
</dbReference>
<proteinExistence type="predicted"/>
<reference evidence="8 9" key="1">
    <citation type="submission" date="2021-03" db="EMBL/GenBank/DDBJ databases">
        <title>Genomic Encyclopedia of Type Strains, Phase IV (KMG-IV): sequencing the most valuable type-strain genomes for metagenomic binning, comparative biology and taxonomic classification.</title>
        <authorList>
            <person name="Goeker M."/>
        </authorList>
    </citation>
    <scope>NUCLEOTIDE SEQUENCE [LARGE SCALE GENOMIC DNA]</scope>
    <source>
        <strain evidence="8 9">DSM 13372</strain>
    </source>
</reference>
<feature type="transmembrane region" description="Helical" evidence="6">
    <location>
        <begin position="99"/>
        <end position="116"/>
    </location>
</feature>
<evidence type="ECO:0000256" key="2">
    <source>
        <dbReference type="ARBA" id="ARBA00022475"/>
    </source>
</evidence>
<organism evidence="8 9">
    <name type="scientific">Sinorhizobium kostiense</name>
    <dbReference type="NCBI Taxonomy" id="76747"/>
    <lineage>
        <taxon>Bacteria</taxon>
        <taxon>Pseudomonadati</taxon>
        <taxon>Pseudomonadota</taxon>
        <taxon>Alphaproteobacteria</taxon>
        <taxon>Hyphomicrobiales</taxon>
        <taxon>Rhizobiaceae</taxon>
        <taxon>Sinorhizobium/Ensifer group</taxon>
        <taxon>Sinorhizobium</taxon>
    </lineage>
</organism>
<feature type="domain" description="EamA" evidence="7">
    <location>
        <begin position="7"/>
        <end position="139"/>
    </location>
</feature>
<dbReference type="Pfam" id="PF00892">
    <property type="entry name" value="EamA"/>
    <property type="match status" value="2"/>
</dbReference>
<evidence type="ECO:0000259" key="7">
    <source>
        <dbReference type="Pfam" id="PF00892"/>
    </source>
</evidence>
<protein>
    <submittedName>
        <fullName evidence="8">Drug/metabolite transporter (DMT)-like permease</fullName>
    </submittedName>
</protein>
<feature type="domain" description="EamA" evidence="7">
    <location>
        <begin position="149"/>
        <end position="282"/>
    </location>
</feature>
<evidence type="ECO:0000313" key="8">
    <source>
        <dbReference type="EMBL" id="MBP2236764.1"/>
    </source>
</evidence>
<feature type="transmembrane region" description="Helical" evidence="6">
    <location>
        <begin position="66"/>
        <end position="87"/>
    </location>
</feature>
<comment type="subcellular location">
    <subcellularLocation>
        <location evidence="1">Cell membrane</location>
        <topology evidence="1">Multi-pass membrane protein</topology>
    </subcellularLocation>
</comment>
<feature type="transmembrane region" description="Helical" evidence="6">
    <location>
        <begin position="241"/>
        <end position="261"/>
    </location>
</feature>
<dbReference type="InterPro" id="IPR051258">
    <property type="entry name" value="Diverse_Substrate_Transporter"/>
</dbReference>
<keyword evidence="3 6" id="KW-0812">Transmembrane</keyword>
<dbReference type="PANTHER" id="PTHR42920:SF5">
    <property type="entry name" value="EAMA DOMAIN-CONTAINING PROTEIN"/>
    <property type="match status" value="1"/>
</dbReference>
<dbReference type="SUPFAM" id="SSF103481">
    <property type="entry name" value="Multidrug resistance efflux transporter EmrE"/>
    <property type="match status" value="2"/>
</dbReference>
<evidence type="ECO:0000256" key="1">
    <source>
        <dbReference type="ARBA" id="ARBA00004651"/>
    </source>
</evidence>
<keyword evidence="9" id="KW-1185">Reference proteome</keyword>
<feature type="transmembrane region" description="Helical" evidence="6">
    <location>
        <begin position="214"/>
        <end position="232"/>
    </location>
</feature>
<feature type="transmembrane region" description="Helical" evidence="6">
    <location>
        <begin position="123"/>
        <end position="145"/>
    </location>
</feature>
<name>A0ABS4R249_9HYPH</name>
<feature type="transmembrane region" description="Helical" evidence="6">
    <location>
        <begin position="151"/>
        <end position="172"/>
    </location>
</feature>